<evidence type="ECO:0000256" key="1">
    <source>
        <dbReference type="ARBA" id="ARBA00022723"/>
    </source>
</evidence>
<dbReference type="Proteomes" id="UP001190926">
    <property type="component" value="Unassembled WGS sequence"/>
</dbReference>
<name>A0AAD4JE94_PERFH</name>
<dbReference type="InterPro" id="IPR044861">
    <property type="entry name" value="IPNS-like_FE2OG_OXY"/>
</dbReference>
<evidence type="ECO:0000259" key="5">
    <source>
        <dbReference type="PROSITE" id="PS51471"/>
    </source>
</evidence>
<organism evidence="6 7">
    <name type="scientific">Perilla frutescens var. hirtella</name>
    <name type="common">Perilla citriodora</name>
    <name type="synonym">Perilla setoyensis</name>
    <dbReference type="NCBI Taxonomy" id="608512"/>
    <lineage>
        <taxon>Eukaryota</taxon>
        <taxon>Viridiplantae</taxon>
        <taxon>Streptophyta</taxon>
        <taxon>Embryophyta</taxon>
        <taxon>Tracheophyta</taxon>
        <taxon>Spermatophyta</taxon>
        <taxon>Magnoliopsida</taxon>
        <taxon>eudicotyledons</taxon>
        <taxon>Gunneridae</taxon>
        <taxon>Pentapetalae</taxon>
        <taxon>asterids</taxon>
        <taxon>lamiids</taxon>
        <taxon>Lamiales</taxon>
        <taxon>Lamiaceae</taxon>
        <taxon>Nepetoideae</taxon>
        <taxon>Elsholtzieae</taxon>
        <taxon>Perilla</taxon>
    </lineage>
</organism>
<dbReference type="PRINTS" id="PR00682">
    <property type="entry name" value="IPNSYNTHASE"/>
</dbReference>
<evidence type="ECO:0000313" key="7">
    <source>
        <dbReference type="Proteomes" id="UP001190926"/>
    </source>
</evidence>
<dbReference type="Gene3D" id="2.60.120.330">
    <property type="entry name" value="B-lactam Antibiotic, Isopenicillin N Synthase, Chain"/>
    <property type="match status" value="1"/>
</dbReference>
<keyword evidence="1 3" id="KW-0479">Metal-binding</keyword>
<comment type="similarity">
    <text evidence="3">Belongs to the iron/ascorbate-dependent oxidoreductase family.</text>
</comment>
<evidence type="ECO:0000313" key="6">
    <source>
        <dbReference type="EMBL" id="KAH6831816.1"/>
    </source>
</evidence>
<dbReference type="GO" id="GO:0016706">
    <property type="term" value="F:2-oxoglutarate-dependent dioxygenase activity"/>
    <property type="evidence" value="ECO:0007669"/>
    <property type="project" value="UniProtKB-ARBA"/>
</dbReference>
<dbReference type="InterPro" id="IPR005123">
    <property type="entry name" value="Oxoglu/Fe-dep_dioxygenase_dom"/>
</dbReference>
<protein>
    <submittedName>
        <fullName evidence="6">Gibberellin 2-oxidase 4</fullName>
    </submittedName>
</protein>
<proteinExistence type="inferred from homology"/>
<dbReference type="Pfam" id="PF03171">
    <property type="entry name" value="2OG-FeII_Oxy"/>
    <property type="match status" value="1"/>
</dbReference>
<feature type="region of interest" description="Disordered" evidence="4">
    <location>
        <begin position="150"/>
        <end position="169"/>
    </location>
</feature>
<keyword evidence="2 3" id="KW-0408">Iron</keyword>
<dbReference type="GO" id="GO:0002238">
    <property type="term" value="P:response to molecule of fungal origin"/>
    <property type="evidence" value="ECO:0007669"/>
    <property type="project" value="UniProtKB-ARBA"/>
</dbReference>
<evidence type="ECO:0000256" key="3">
    <source>
        <dbReference type="RuleBase" id="RU003682"/>
    </source>
</evidence>
<feature type="compositionally biased region" description="Low complexity" evidence="4">
    <location>
        <begin position="152"/>
        <end position="167"/>
    </location>
</feature>
<comment type="caution">
    <text evidence="6">The sequence shown here is derived from an EMBL/GenBank/DDBJ whole genome shotgun (WGS) entry which is preliminary data.</text>
</comment>
<sequence>MVVISQNPTMKIEKIRDDIDLPIIDLSDRSEASKQMVRACEEYGFFKVINHGVPQEIISQVEEEARSFFSKPGPEKQRAGPPNPFGYGCKNIGLKGDVGEVEYLILQTNSPFIISIDSNKFRCAVNAYVEAVRKLACEILDMIMEELGVSDSNTNTNSNSNSSSSSSVLSRLIRDSEGDSILRFNHYPAAGAGGDVTGASATKIGFGEHTDPQILTLLRSNGVEGLQISLEDGVWVPVNPHPDSAFCVNVGDVLQVMTNGRFLSVRHRVAVQSYKSRMSTAYFAAPPLHATISCLPGVATAEKPPLFRSFSWGEYKQAAYTRRLGESRLNLFTLPASDHHHHHCLDHAID</sequence>
<dbReference type="PROSITE" id="PS51471">
    <property type="entry name" value="FE2OG_OXY"/>
    <property type="match status" value="1"/>
</dbReference>
<reference evidence="6 7" key="1">
    <citation type="journal article" date="2021" name="Nat. Commun.">
        <title>Incipient diploidization of the medicinal plant Perilla within 10,000 years.</title>
        <authorList>
            <person name="Zhang Y."/>
            <person name="Shen Q."/>
            <person name="Leng L."/>
            <person name="Zhang D."/>
            <person name="Chen S."/>
            <person name="Shi Y."/>
            <person name="Ning Z."/>
            <person name="Chen S."/>
        </authorList>
    </citation>
    <scope>NUCLEOTIDE SEQUENCE [LARGE SCALE GENOMIC DNA]</scope>
    <source>
        <strain evidence="7">cv. PC099</strain>
    </source>
</reference>
<keyword evidence="3" id="KW-0560">Oxidoreductase</keyword>
<dbReference type="EMBL" id="SDAM02000081">
    <property type="protein sequence ID" value="KAH6831816.1"/>
    <property type="molecule type" value="Genomic_DNA"/>
</dbReference>
<dbReference type="GO" id="GO:0046872">
    <property type="term" value="F:metal ion binding"/>
    <property type="evidence" value="ECO:0007669"/>
    <property type="project" value="UniProtKB-KW"/>
</dbReference>
<dbReference type="GO" id="GO:0009805">
    <property type="term" value="P:coumarin biosynthetic process"/>
    <property type="evidence" value="ECO:0007669"/>
    <property type="project" value="UniProtKB-ARBA"/>
</dbReference>
<evidence type="ECO:0000256" key="2">
    <source>
        <dbReference type="ARBA" id="ARBA00023004"/>
    </source>
</evidence>
<accession>A0AAD4JE94</accession>
<dbReference type="Pfam" id="PF14226">
    <property type="entry name" value="DIOX_N"/>
    <property type="match status" value="1"/>
</dbReference>
<evidence type="ECO:0000256" key="4">
    <source>
        <dbReference type="SAM" id="MobiDB-lite"/>
    </source>
</evidence>
<dbReference type="AlphaFoldDB" id="A0AAD4JE94"/>
<dbReference type="PANTHER" id="PTHR47990">
    <property type="entry name" value="2-OXOGLUTARATE (2OG) AND FE(II)-DEPENDENT OXYGENASE SUPERFAMILY PROTEIN-RELATED"/>
    <property type="match status" value="1"/>
</dbReference>
<dbReference type="SUPFAM" id="SSF51197">
    <property type="entry name" value="Clavaminate synthase-like"/>
    <property type="match status" value="1"/>
</dbReference>
<dbReference type="InterPro" id="IPR050231">
    <property type="entry name" value="Iron_ascorbate_oxido_reductase"/>
</dbReference>
<dbReference type="InterPro" id="IPR026992">
    <property type="entry name" value="DIOX_N"/>
</dbReference>
<feature type="domain" description="Fe2OG dioxygenase" evidence="5">
    <location>
        <begin position="177"/>
        <end position="286"/>
    </location>
</feature>
<dbReference type="InterPro" id="IPR027443">
    <property type="entry name" value="IPNS-like_sf"/>
</dbReference>
<keyword evidence="7" id="KW-1185">Reference proteome</keyword>
<gene>
    <name evidence="6" type="ORF">C2S53_008309</name>
</gene>